<dbReference type="EMBL" id="JADZLT010000054">
    <property type="protein sequence ID" value="MBH0239486.1"/>
    <property type="molecule type" value="Genomic_DNA"/>
</dbReference>
<dbReference type="Pfam" id="PF07729">
    <property type="entry name" value="FCD"/>
    <property type="match status" value="1"/>
</dbReference>
<keyword evidence="2" id="KW-0238">DNA-binding</keyword>
<dbReference type="SUPFAM" id="SSF48008">
    <property type="entry name" value="GntR ligand-binding domain-like"/>
    <property type="match status" value="1"/>
</dbReference>
<dbReference type="InterPro" id="IPR000524">
    <property type="entry name" value="Tscrpt_reg_HTH_GntR"/>
</dbReference>
<dbReference type="InterPro" id="IPR008920">
    <property type="entry name" value="TF_FadR/GntR_C"/>
</dbReference>
<dbReference type="GO" id="GO:0003700">
    <property type="term" value="F:DNA-binding transcription factor activity"/>
    <property type="evidence" value="ECO:0007669"/>
    <property type="project" value="InterPro"/>
</dbReference>
<name>A0A931N158_9HYPH</name>
<dbReference type="CDD" id="cd07377">
    <property type="entry name" value="WHTH_GntR"/>
    <property type="match status" value="1"/>
</dbReference>
<keyword evidence="1" id="KW-0805">Transcription regulation</keyword>
<reference evidence="5" key="1">
    <citation type="submission" date="2020-12" db="EMBL/GenBank/DDBJ databases">
        <title>Methylobrevis albus sp. nov., isolated from fresh water lack sediment.</title>
        <authorList>
            <person name="Zou Q."/>
        </authorList>
    </citation>
    <scope>NUCLEOTIDE SEQUENCE</scope>
    <source>
        <strain evidence="5">L22</strain>
    </source>
</reference>
<keyword evidence="3" id="KW-0804">Transcription</keyword>
<dbReference type="AlphaFoldDB" id="A0A931N158"/>
<organism evidence="5 6">
    <name type="scientific">Methylobrevis albus</name>
    <dbReference type="NCBI Taxonomy" id="2793297"/>
    <lineage>
        <taxon>Bacteria</taxon>
        <taxon>Pseudomonadati</taxon>
        <taxon>Pseudomonadota</taxon>
        <taxon>Alphaproteobacteria</taxon>
        <taxon>Hyphomicrobiales</taxon>
        <taxon>Pleomorphomonadaceae</taxon>
        <taxon>Methylobrevis</taxon>
    </lineage>
</organism>
<dbReference type="InterPro" id="IPR011711">
    <property type="entry name" value="GntR_C"/>
</dbReference>
<dbReference type="Pfam" id="PF00392">
    <property type="entry name" value="GntR"/>
    <property type="match status" value="1"/>
</dbReference>
<evidence type="ECO:0000313" key="6">
    <source>
        <dbReference type="Proteomes" id="UP000631694"/>
    </source>
</evidence>
<accession>A0A931N158</accession>
<evidence type="ECO:0000313" key="5">
    <source>
        <dbReference type="EMBL" id="MBH0239486.1"/>
    </source>
</evidence>
<dbReference type="SMART" id="SM00345">
    <property type="entry name" value="HTH_GNTR"/>
    <property type="match status" value="1"/>
</dbReference>
<dbReference type="Gene3D" id="1.20.120.530">
    <property type="entry name" value="GntR ligand-binding domain-like"/>
    <property type="match status" value="1"/>
</dbReference>
<dbReference type="InterPro" id="IPR036390">
    <property type="entry name" value="WH_DNA-bd_sf"/>
</dbReference>
<dbReference type="GO" id="GO:0003677">
    <property type="term" value="F:DNA binding"/>
    <property type="evidence" value="ECO:0007669"/>
    <property type="project" value="UniProtKB-KW"/>
</dbReference>
<evidence type="ECO:0000259" key="4">
    <source>
        <dbReference type="PROSITE" id="PS50949"/>
    </source>
</evidence>
<evidence type="ECO:0000256" key="1">
    <source>
        <dbReference type="ARBA" id="ARBA00023015"/>
    </source>
</evidence>
<protein>
    <submittedName>
        <fullName evidence="5">GntR family transcriptional regulator</fullName>
    </submittedName>
</protein>
<dbReference type="Proteomes" id="UP000631694">
    <property type="component" value="Unassembled WGS sequence"/>
</dbReference>
<dbReference type="PANTHER" id="PTHR43537:SF45">
    <property type="entry name" value="GNTR FAMILY REGULATORY PROTEIN"/>
    <property type="match status" value="1"/>
</dbReference>
<dbReference type="InterPro" id="IPR036388">
    <property type="entry name" value="WH-like_DNA-bd_sf"/>
</dbReference>
<feature type="domain" description="HTH gntR-type" evidence="4">
    <location>
        <begin position="17"/>
        <end position="84"/>
    </location>
</feature>
<keyword evidence="6" id="KW-1185">Reference proteome</keyword>
<evidence type="ECO:0000256" key="2">
    <source>
        <dbReference type="ARBA" id="ARBA00023125"/>
    </source>
</evidence>
<dbReference type="PROSITE" id="PS50949">
    <property type="entry name" value="HTH_GNTR"/>
    <property type="match status" value="1"/>
</dbReference>
<evidence type="ECO:0000256" key="3">
    <source>
        <dbReference type="ARBA" id="ARBA00023163"/>
    </source>
</evidence>
<dbReference type="SUPFAM" id="SSF46785">
    <property type="entry name" value="Winged helix' DNA-binding domain"/>
    <property type="match status" value="1"/>
</dbReference>
<dbReference type="RefSeq" id="WP_197312557.1">
    <property type="nucleotide sequence ID" value="NZ_JADZLT010000054.1"/>
</dbReference>
<comment type="caution">
    <text evidence="5">The sequence shown here is derived from an EMBL/GenBank/DDBJ whole genome shotgun (WGS) entry which is preliminary data.</text>
</comment>
<dbReference type="SMART" id="SM00895">
    <property type="entry name" value="FCD"/>
    <property type="match status" value="1"/>
</dbReference>
<proteinExistence type="predicted"/>
<dbReference type="Gene3D" id="1.10.10.10">
    <property type="entry name" value="Winged helix-like DNA-binding domain superfamily/Winged helix DNA-binding domain"/>
    <property type="match status" value="1"/>
</dbReference>
<gene>
    <name evidence="5" type="ORF">I5731_16810</name>
</gene>
<dbReference type="PANTHER" id="PTHR43537">
    <property type="entry name" value="TRANSCRIPTIONAL REGULATOR, GNTR FAMILY"/>
    <property type="match status" value="1"/>
</dbReference>
<sequence>MLQFDVPKSSDRLDRRRSVVGQIFDVLRAEIIALQLAPGSAISRSALAERFGVSLTPIREALLRLEQQGLVEVYPQSGTLVSLIDVRQAHQSQFLRIAVEMEVSERIASNPSAYDLSEVGAIHDEMVSIWRKTTEPRAIRSPDQSFHAAMCDAVGQRELWDLVVARSGNIDRMRSIHIYPGKVEQILREHGNLLDALRAGDVAGARATMRLHLSGTLRAIDELKATYPHYFLA</sequence>